<sequence>MLQLNLQALQKATPFQNNSGQMPPPSQYAGPFFQLNHAWPTSPPSKMTNAPWQVAIGNKPITVANAATYTAAVKKAVTENGRSLIMNYDQWDAAKAGWYNEPWLGSLREPIHGAYTAGQFGPGIFPNTGLDATFRTTVVTYYDERAAYSLNKVWGKTAMTPTISTDAFQFDEGSIIVKAAIFYSTDPKKETNWWTAMQGAQPWRLFTPVAQQQDNPQPSPQLWTGYVAQFDIIVKDSQSAPQTGWVFTTLVYDSSAPGDVWDKMVPLGAQWGNDPQAGGNPALMTENWINPQAPTYSTQTLGWGGRLSGPNDGATNPIAVNGKTFDNAPNSSCMSCHSTSQWDPKQNKMVTFLLPSYPPQPGERAPFEECGNDGKPAPGGNYICSPAPGSAEWMKWFQNRLGTVPMDAGSIATDFDEVFSFKSLPLWYAATATNQQNAPVMLMRPSMATPFNQYTGAPLPKPDVSK</sequence>
<protein>
    <recommendedName>
        <fullName evidence="3">Cytochrome c domain-containing protein</fullName>
    </recommendedName>
</protein>
<dbReference type="AlphaFoldDB" id="A0A2R4WFV6"/>
<evidence type="ECO:0000313" key="1">
    <source>
        <dbReference type="EMBL" id="AWB20424.1"/>
    </source>
</evidence>
<evidence type="ECO:0008006" key="3">
    <source>
        <dbReference type="Google" id="ProtNLM"/>
    </source>
</evidence>
<keyword evidence="2" id="KW-1185">Reference proteome</keyword>
<accession>A0A2R4WFV6</accession>
<organism evidence="1 2">
    <name type="scientific">Methylobacterium currus</name>
    <dbReference type="NCBI Taxonomy" id="2051553"/>
    <lineage>
        <taxon>Bacteria</taxon>
        <taxon>Pseudomonadati</taxon>
        <taxon>Pseudomonadota</taxon>
        <taxon>Alphaproteobacteria</taxon>
        <taxon>Hyphomicrobiales</taxon>
        <taxon>Methylobacteriaceae</taxon>
        <taxon>Methylobacterium</taxon>
    </lineage>
</organism>
<dbReference type="Proteomes" id="UP000244755">
    <property type="component" value="Chromosome 1"/>
</dbReference>
<gene>
    <name evidence="1" type="ORF">DA075_05290</name>
</gene>
<dbReference type="KEGG" id="mee:DA075_05290"/>
<reference evidence="1 2" key="1">
    <citation type="submission" date="2018-04" db="EMBL/GenBank/DDBJ databases">
        <title>Methylobacterium sp. PR1016A genome.</title>
        <authorList>
            <person name="Park W."/>
        </authorList>
    </citation>
    <scope>NUCLEOTIDE SEQUENCE [LARGE SCALE GENOMIC DNA]</scope>
    <source>
        <strain evidence="1 2">PR1016A</strain>
    </source>
</reference>
<name>A0A2R4WFV6_9HYPH</name>
<evidence type="ECO:0000313" key="2">
    <source>
        <dbReference type="Proteomes" id="UP000244755"/>
    </source>
</evidence>
<dbReference type="EMBL" id="CP028843">
    <property type="protein sequence ID" value="AWB20424.1"/>
    <property type="molecule type" value="Genomic_DNA"/>
</dbReference>
<proteinExistence type="predicted"/>